<sequence length="394" mass="42901">MVSPTSHILPELYPPEASETAVTDDAPPKTPSTSPTQRVLPVLYPAESSGTGVTGNAAPEAPATQCVLPELYPPESSGTGVTGNAAPEAPRTVRESLLPEFLEPQPYHSYPGYAPSKYWGAIPRDHPELRPYLAHEPSTNEEGLLPEYPKPQPHPRNAHSTLGEANNAPPEAPSTDGEAPLPEFLEPQEYHSYPEYAPSKYWEAIPREHLELRPYLAHASPTDEEALLPEHLKPQPYPKCASATTGEASNAPPEACSTDGEAIMPEDLDSQPDPEHVASSSNLYLLNTPTSTINKAGEEQPAPGPFLKRGSPSRLHLVGEKTVLRCPVACGRIFRDDTAEGARNKLISHTSYFYNQVKIHERDGVPIIDSMMRHAEAHLEQLKWARGGEGAREV</sequence>
<feature type="region of interest" description="Disordered" evidence="1">
    <location>
        <begin position="1"/>
        <end position="40"/>
    </location>
</feature>
<dbReference type="Proteomes" id="UP000277580">
    <property type="component" value="Unassembled WGS sequence"/>
</dbReference>
<feature type="region of interest" description="Disordered" evidence="1">
    <location>
        <begin position="139"/>
        <end position="182"/>
    </location>
</feature>
<feature type="region of interest" description="Disordered" evidence="1">
    <location>
        <begin position="69"/>
        <end position="90"/>
    </location>
</feature>
<proteinExistence type="predicted"/>
<organism evidence="2 3">
    <name type="scientific">Morchella conica CCBAS932</name>
    <dbReference type="NCBI Taxonomy" id="1392247"/>
    <lineage>
        <taxon>Eukaryota</taxon>
        <taxon>Fungi</taxon>
        <taxon>Dikarya</taxon>
        <taxon>Ascomycota</taxon>
        <taxon>Pezizomycotina</taxon>
        <taxon>Pezizomycetes</taxon>
        <taxon>Pezizales</taxon>
        <taxon>Morchellaceae</taxon>
        <taxon>Morchella</taxon>
    </lineage>
</organism>
<accession>A0A3N4KPA1</accession>
<gene>
    <name evidence="2" type="ORF">P167DRAFT_574369</name>
</gene>
<dbReference type="InParanoid" id="A0A3N4KPA1"/>
<feature type="region of interest" description="Disordered" evidence="1">
    <location>
        <begin position="239"/>
        <end position="278"/>
    </location>
</feature>
<evidence type="ECO:0000256" key="1">
    <source>
        <dbReference type="SAM" id="MobiDB-lite"/>
    </source>
</evidence>
<evidence type="ECO:0000313" key="2">
    <source>
        <dbReference type="EMBL" id="RPB12330.1"/>
    </source>
</evidence>
<reference evidence="2 3" key="1">
    <citation type="journal article" date="2018" name="Nat. Ecol. Evol.">
        <title>Pezizomycetes genomes reveal the molecular basis of ectomycorrhizal truffle lifestyle.</title>
        <authorList>
            <person name="Murat C."/>
            <person name="Payen T."/>
            <person name="Noel B."/>
            <person name="Kuo A."/>
            <person name="Morin E."/>
            <person name="Chen J."/>
            <person name="Kohler A."/>
            <person name="Krizsan K."/>
            <person name="Balestrini R."/>
            <person name="Da Silva C."/>
            <person name="Montanini B."/>
            <person name="Hainaut M."/>
            <person name="Levati E."/>
            <person name="Barry K.W."/>
            <person name="Belfiori B."/>
            <person name="Cichocki N."/>
            <person name="Clum A."/>
            <person name="Dockter R.B."/>
            <person name="Fauchery L."/>
            <person name="Guy J."/>
            <person name="Iotti M."/>
            <person name="Le Tacon F."/>
            <person name="Lindquist E.A."/>
            <person name="Lipzen A."/>
            <person name="Malagnac F."/>
            <person name="Mello A."/>
            <person name="Molinier V."/>
            <person name="Miyauchi S."/>
            <person name="Poulain J."/>
            <person name="Riccioni C."/>
            <person name="Rubini A."/>
            <person name="Sitrit Y."/>
            <person name="Splivallo R."/>
            <person name="Traeger S."/>
            <person name="Wang M."/>
            <person name="Zifcakova L."/>
            <person name="Wipf D."/>
            <person name="Zambonelli A."/>
            <person name="Paolocci F."/>
            <person name="Nowrousian M."/>
            <person name="Ottonello S."/>
            <person name="Baldrian P."/>
            <person name="Spatafora J.W."/>
            <person name="Henrissat B."/>
            <person name="Nagy L.G."/>
            <person name="Aury J.M."/>
            <person name="Wincker P."/>
            <person name="Grigoriev I.V."/>
            <person name="Bonfante P."/>
            <person name="Martin F.M."/>
        </authorList>
    </citation>
    <scope>NUCLEOTIDE SEQUENCE [LARGE SCALE GENOMIC DNA]</scope>
    <source>
        <strain evidence="2 3">CCBAS932</strain>
    </source>
</reference>
<evidence type="ECO:0000313" key="3">
    <source>
        <dbReference type="Proteomes" id="UP000277580"/>
    </source>
</evidence>
<protein>
    <submittedName>
        <fullName evidence="2">Uncharacterized protein</fullName>
    </submittedName>
</protein>
<name>A0A3N4KPA1_9PEZI</name>
<keyword evidence="3" id="KW-1185">Reference proteome</keyword>
<dbReference type="AlphaFoldDB" id="A0A3N4KPA1"/>
<dbReference type="EMBL" id="ML119129">
    <property type="protein sequence ID" value="RPB12330.1"/>
    <property type="molecule type" value="Genomic_DNA"/>
</dbReference>